<organism evidence="4 5">
    <name type="scientific">Agathobaculum hominis</name>
    <dbReference type="NCBI Taxonomy" id="2763014"/>
    <lineage>
        <taxon>Bacteria</taxon>
        <taxon>Bacillati</taxon>
        <taxon>Bacillota</taxon>
        <taxon>Clostridia</taxon>
        <taxon>Eubacteriales</taxon>
        <taxon>Butyricicoccaceae</taxon>
        <taxon>Agathobaculum</taxon>
    </lineage>
</organism>
<evidence type="ECO:0000256" key="1">
    <source>
        <dbReference type="ARBA" id="ARBA00022737"/>
    </source>
</evidence>
<dbReference type="PROSITE" id="PS51272">
    <property type="entry name" value="SLH"/>
    <property type="match status" value="2"/>
</dbReference>
<proteinExistence type="predicted"/>
<comment type="caution">
    <text evidence="4">The sequence shown here is derived from an EMBL/GenBank/DDBJ whole genome shotgun (WGS) entry which is preliminary data.</text>
</comment>
<keyword evidence="2" id="KW-0732">Signal</keyword>
<dbReference type="RefSeq" id="WP_186968916.1">
    <property type="nucleotide sequence ID" value="NZ_JACOPK010000001.1"/>
</dbReference>
<feature type="domain" description="SLH" evidence="3">
    <location>
        <begin position="348"/>
        <end position="411"/>
    </location>
</feature>
<feature type="chain" id="PRO_5047287927" evidence="2">
    <location>
        <begin position="22"/>
        <end position="471"/>
    </location>
</feature>
<keyword evidence="5" id="KW-1185">Reference proteome</keyword>
<dbReference type="InterPro" id="IPR001119">
    <property type="entry name" value="SLH_dom"/>
</dbReference>
<feature type="signal peptide" evidence="2">
    <location>
        <begin position="1"/>
        <end position="21"/>
    </location>
</feature>
<accession>A0ABR7GJY1</accession>
<keyword evidence="1" id="KW-0677">Repeat</keyword>
<sequence>MKKLRYLIAAALIAGSMAVCAGAVRTVTPQEALQSSITQVQQQWQNENDKSMYFIDGDGYGGYASPLVPSKNLYTISLDIDGYIKYGFLDGVVNIETGEMVIPLEYDTIDVLADNKILLSKEILGKEHCSDFYLSDENGNITPMDLPVEGICMSVSDEGYFFVGIYAKRPLTDVIYYQEPTTIQYDIPKLVLFDENMNMLRDDIDGGVAISTPVFHNGLMAIQTGSTLWEGSVKGAYGNGKYGLIDKTGKFVSKNDFDKLDWQDNRYIGKRGTKLYLVDKEGGETELPSDIDKYGASWLDKYSTWARPDVAAAHEHGLGSIFHYPRLDITRVDFCELAVNLYSKMSSVPENIPDAAFSDCEDENVAVAAALGIVTGYEDGTFRPYAFITREEAATMLNRLYKSLGGTETVEGSKQYADDARFGDWSRDSIYTMQNIGIMKGEENNEFHPDGGYTGEQAIVTIERMYNRLTQ</sequence>
<name>A0ABR7GJY1_9FIRM</name>
<evidence type="ECO:0000313" key="4">
    <source>
        <dbReference type="EMBL" id="MBC5694629.1"/>
    </source>
</evidence>
<feature type="domain" description="SLH" evidence="3">
    <location>
        <begin position="413"/>
        <end position="471"/>
    </location>
</feature>
<protein>
    <submittedName>
        <fullName evidence="4">S-layer homology domain-containing protein</fullName>
    </submittedName>
</protein>
<evidence type="ECO:0000259" key="3">
    <source>
        <dbReference type="PROSITE" id="PS51272"/>
    </source>
</evidence>
<dbReference type="EMBL" id="JACOPK010000001">
    <property type="protein sequence ID" value="MBC5694629.1"/>
    <property type="molecule type" value="Genomic_DNA"/>
</dbReference>
<dbReference type="Proteomes" id="UP000641741">
    <property type="component" value="Unassembled WGS sequence"/>
</dbReference>
<reference evidence="4 5" key="1">
    <citation type="submission" date="2020-08" db="EMBL/GenBank/DDBJ databases">
        <title>Genome public.</title>
        <authorList>
            <person name="Liu C."/>
            <person name="Sun Q."/>
        </authorList>
    </citation>
    <scope>NUCLEOTIDE SEQUENCE [LARGE SCALE GENOMIC DNA]</scope>
    <source>
        <strain evidence="4 5">M2</strain>
    </source>
</reference>
<gene>
    <name evidence="4" type="ORF">H8S02_01495</name>
</gene>
<evidence type="ECO:0000313" key="5">
    <source>
        <dbReference type="Proteomes" id="UP000641741"/>
    </source>
</evidence>
<evidence type="ECO:0000256" key="2">
    <source>
        <dbReference type="SAM" id="SignalP"/>
    </source>
</evidence>
<dbReference type="Pfam" id="PF00395">
    <property type="entry name" value="SLH"/>
    <property type="match status" value="1"/>
</dbReference>